<accession>A0ABP8JDY4</accession>
<dbReference type="PANTHER" id="PTHR35568:SF1">
    <property type="entry name" value="TRANSCRIPTIONAL REGULATOR DAUR"/>
    <property type="match status" value="1"/>
</dbReference>
<dbReference type="Pfam" id="PF08348">
    <property type="entry name" value="PAS_6"/>
    <property type="match status" value="1"/>
</dbReference>
<dbReference type="InterPro" id="IPR013559">
    <property type="entry name" value="YheO"/>
</dbReference>
<dbReference type="PANTHER" id="PTHR35568">
    <property type="entry name" value="TRANSCRIPTIONAL REGULATOR DAUR"/>
    <property type="match status" value="1"/>
</dbReference>
<keyword evidence="4" id="KW-1185">Reference proteome</keyword>
<dbReference type="Pfam" id="PF13309">
    <property type="entry name" value="HTH_22"/>
    <property type="match status" value="1"/>
</dbReference>
<protein>
    <submittedName>
        <fullName evidence="3">PAS domain-containing protein</fullName>
    </submittedName>
</protein>
<feature type="domain" description="YheO-like" evidence="1">
    <location>
        <begin position="22"/>
        <end position="130"/>
    </location>
</feature>
<dbReference type="InterPro" id="IPR039445">
    <property type="entry name" value="DauR-like_HTH"/>
</dbReference>
<evidence type="ECO:0000259" key="2">
    <source>
        <dbReference type="Pfam" id="PF13309"/>
    </source>
</evidence>
<proteinExistence type="predicted"/>
<name>A0ABP8JDY4_9ACTN</name>
<evidence type="ECO:0000313" key="3">
    <source>
        <dbReference type="EMBL" id="GAA4389357.1"/>
    </source>
</evidence>
<dbReference type="InterPro" id="IPR039446">
    <property type="entry name" value="DauR-like"/>
</dbReference>
<evidence type="ECO:0000313" key="4">
    <source>
        <dbReference type="Proteomes" id="UP001500635"/>
    </source>
</evidence>
<sequence length="230" mass="24432">MLQRMDLPNLDGAGIEDLSSLLAPVMTGVATAVGPHCEVVLHDLSGDVESTVIAIENGHVTGRSVGSPSTSKGLQFKRNAAFGTDEFGYRGTTRDGRELRCSSIFIRDAAGHLLANLCINVDQTPLINAKAAIDAMIPTPRRADSEVFATDVNELLDALFDHGIAAIGKVPTQLTKEERIVLLKDLDSRGVFFVKNAASTIAARLGISRGALYSYLDQGRAGERPVTGGE</sequence>
<reference evidence="4" key="1">
    <citation type="journal article" date="2019" name="Int. J. Syst. Evol. Microbiol.">
        <title>The Global Catalogue of Microorganisms (GCM) 10K type strain sequencing project: providing services to taxonomists for standard genome sequencing and annotation.</title>
        <authorList>
            <consortium name="The Broad Institute Genomics Platform"/>
            <consortium name="The Broad Institute Genome Sequencing Center for Infectious Disease"/>
            <person name="Wu L."/>
            <person name="Ma J."/>
        </authorList>
    </citation>
    <scope>NUCLEOTIDE SEQUENCE [LARGE SCALE GENOMIC DNA]</scope>
    <source>
        <strain evidence="4">JCM 17688</strain>
    </source>
</reference>
<evidence type="ECO:0000259" key="1">
    <source>
        <dbReference type="Pfam" id="PF08348"/>
    </source>
</evidence>
<comment type="caution">
    <text evidence="3">The sequence shown here is derived from an EMBL/GenBank/DDBJ whole genome shotgun (WGS) entry which is preliminary data.</text>
</comment>
<gene>
    <name evidence="3" type="ORF">GCM10023147_15990</name>
</gene>
<organism evidence="3 4">
    <name type="scientific">Tsukamurella soli</name>
    <dbReference type="NCBI Taxonomy" id="644556"/>
    <lineage>
        <taxon>Bacteria</taxon>
        <taxon>Bacillati</taxon>
        <taxon>Actinomycetota</taxon>
        <taxon>Actinomycetes</taxon>
        <taxon>Mycobacteriales</taxon>
        <taxon>Tsukamurellaceae</taxon>
        <taxon>Tsukamurella</taxon>
    </lineage>
</organism>
<dbReference type="Proteomes" id="UP001500635">
    <property type="component" value="Unassembled WGS sequence"/>
</dbReference>
<feature type="domain" description="Transcriptional regulator DauR-like HTH" evidence="2">
    <location>
        <begin position="156"/>
        <end position="217"/>
    </location>
</feature>
<dbReference type="EMBL" id="BAABFR010000018">
    <property type="protein sequence ID" value="GAA4389357.1"/>
    <property type="molecule type" value="Genomic_DNA"/>
</dbReference>